<dbReference type="GO" id="GO:0003700">
    <property type="term" value="F:DNA-binding transcription factor activity"/>
    <property type="evidence" value="ECO:0007669"/>
    <property type="project" value="InterPro"/>
</dbReference>
<dbReference type="Proteomes" id="UP000245207">
    <property type="component" value="Unassembled WGS sequence"/>
</dbReference>
<sequence>MQRTLQSNAGNADDVFRIHLPISLATLSIVKKEINKRCKLNPHTCKLKYLDEDEEWILMTSDAHIRRCISCRRSVDVATMEMGATDEFLFLQILPFYMCLGRMIV</sequence>
<accession>A0A2U1PKJ1</accession>
<dbReference type="InterPro" id="IPR000270">
    <property type="entry name" value="PB1_dom"/>
</dbReference>
<evidence type="ECO:0000313" key="3">
    <source>
        <dbReference type="Proteomes" id="UP000245207"/>
    </source>
</evidence>
<dbReference type="Gene3D" id="3.10.20.90">
    <property type="entry name" value="Phosphatidylinositol 3-kinase Catalytic Subunit, Chain A, domain 1"/>
    <property type="match status" value="1"/>
</dbReference>
<dbReference type="PANTHER" id="PTHR32002">
    <property type="entry name" value="PROTEIN NLP8"/>
    <property type="match status" value="1"/>
</dbReference>
<dbReference type="Pfam" id="PF00564">
    <property type="entry name" value="PB1"/>
    <property type="match status" value="1"/>
</dbReference>
<protein>
    <submittedName>
        <fullName evidence="2">NIN-like protein</fullName>
    </submittedName>
</protein>
<dbReference type="SUPFAM" id="SSF54277">
    <property type="entry name" value="CAD &amp; PB1 domains"/>
    <property type="match status" value="1"/>
</dbReference>
<dbReference type="PANTHER" id="PTHR32002:SF49">
    <property type="entry name" value="BILE ACID:SODIUM SYMPORTER_ARSENICAL RESISTANCE PROTEIN ACR3-RELATED"/>
    <property type="match status" value="1"/>
</dbReference>
<comment type="caution">
    <text evidence="2">The sequence shown here is derived from an EMBL/GenBank/DDBJ whole genome shotgun (WGS) entry which is preliminary data.</text>
</comment>
<keyword evidence="3" id="KW-1185">Reference proteome</keyword>
<dbReference type="InterPro" id="IPR045012">
    <property type="entry name" value="NLP"/>
</dbReference>
<dbReference type="OrthoDB" id="1747617at2759"/>
<gene>
    <name evidence="2" type="ORF">CTI12_AA142200</name>
</gene>
<dbReference type="AlphaFoldDB" id="A0A2U1PKJ1"/>
<evidence type="ECO:0000259" key="1">
    <source>
        <dbReference type="Pfam" id="PF00564"/>
    </source>
</evidence>
<reference evidence="2 3" key="1">
    <citation type="journal article" date="2018" name="Mol. Plant">
        <title>The genome of Artemisia annua provides insight into the evolution of Asteraceae family and artemisinin biosynthesis.</title>
        <authorList>
            <person name="Shen Q."/>
            <person name="Zhang L."/>
            <person name="Liao Z."/>
            <person name="Wang S."/>
            <person name="Yan T."/>
            <person name="Shi P."/>
            <person name="Liu M."/>
            <person name="Fu X."/>
            <person name="Pan Q."/>
            <person name="Wang Y."/>
            <person name="Lv Z."/>
            <person name="Lu X."/>
            <person name="Zhang F."/>
            <person name="Jiang W."/>
            <person name="Ma Y."/>
            <person name="Chen M."/>
            <person name="Hao X."/>
            <person name="Li L."/>
            <person name="Tang Y."/>
            <person name="Lv G."/>
            <person name="Zhou Y."/>
            <person name="Sun X."/>
            <person name="Brodelius P.E."/>
            <person name="Rose J.K.C."/>
            <person name="Tang K."/>
        </authorList>
    </citation>
    <scope>NUCLEOTIDE SEQUENCE [LARGE SCALE GENOMIC DNA]</scope>
    <source>
        <strain evidence="3">cv. Huhao1</strain>
        <tissue evidence="2">Leaf</tissue>
    </source>
</reference>
<feature type="domain" description="PB1" evidence="1">
    <location>
        <begin position="14"/>
        <end position="76"/>
    </location>
</feature>
<evidence type="ECO:0000313" key="2">
    <source>
        <dbReference type="EMBL" id="PWA86232.1"/>
    </source>
</evidence>
<name>A0A2U1PKJ1_ARTAN</name>
<dbReference type="EMBL" id="PKPP01001042">
    <property type="protein sequence ID" value="PWA86232.1"/>
    <property type="molecule type" value="Genomic_DNA"/>
</dbReference>
<organism evidence="2 3">
    <name type="scientific">Artemisia annua</name>
    <name type="common">Sweet wormwood</name>
    <dbReference type="NCBI Taxonomy" id="35608"/>
    <lineage>
        <taxon>Eukaryota</taxon>
        <taxon>Viridiplantae</taxon>
        <taxon>Streptophyta</taxon>
        <taxon>Embryophyta</taxon>
        <taxon>Tracheophyta</taxon>
        <taxon>Spermatophyta</taxon>
        <taxon>Magnoliopsida</taxon>
        <taxon>eudicotyledons</taxon>
        <taxon>Gunneridae</taxon>
        <taxon>Pentapetalae</taxon>
        <taxon>asterids</taxon>
        <taxon>campanulids</taxon>
        <taxon>Asterales</taxon>
        <taxon>Asteraceae</taxon>
        <taxon>Asteroideae</taxon>
        <taxon>Anthemideae</taxon>
        <taxon>Artemisiinae</taxon>
        <taxon>Artemisia</taxon>
    </lineage>
</organism>
<proteinExistence type="predicted"/>